<evidence type="ECO:0000256" key="4">
    <source>
        <dbReference type="ARBA" id="ARBA00023128"/>
    </source>
</evidence>
<organism evidence="5 6">
    <name type="scientific">Plasmodium gonderi</name>
    <dbReference type="NCBI Taxonomy" id="77519"/>
    <lineage>
        <taxon>Eukaryota</taxon>
        <taxon>Sar</taxon>
        <taxon>Alveolata</taxon>
        <taxon>Apicomplexa</taxon>
        <taxon>Aconoidasida</taxon>
        <taxon>Haemosporida</taxon>
        <taxon>Plasmodiidae</taxon>
        <taxon>Plasmodium</taxon>
        <taxon>Plasmodium (Plasmodium)</taxon>
    </lineage>
</organism>
<comment type="subcellular location">
    <subcellularLocation>
        <location evidence="1">Mitochondrion</location>
    </subcellularLocation>
</comment>
<dbReference type="PANTHER" id="PTHR13126">
    <property type="entry name" value="CHAPERONE ATP11"/>
    <property type="match status" value="1"/>
</dbReference>
<dbReference type="OrthoDB" id="16535at2759"/>
<dbReference type="RefSeq" id="XP_028545420.1">
    <property type="nucleotide sequence ID" value="XM_028689619.1"/>
</dbReference>
<protein>
    <submittedName>
        <fullName evidence="5">ATP synthase mitochondrial F1 complex assembly factor 1</fullName>
    </submittedName>
</protein>
<keyword evidence="3" id="KW-0809">Transit peptide</keyword>
<dbReference type="GeneID" id="39749569"/>
<evidence type="ECO:0000313" key="5">
    <source>
        <dbReference type="EMBL" id="GAW82831.1"/>
    </source>
</evidence>
<dbReference type="PANTHER" id="PTHR13126:SF0">
    <property type="entry name" value="ATP SYNTHASE MITOCHONDRIAL F1 COMPLEX ASSEMBLY FACTOR 1"/>
    <property type="match status" value="1"/>
</dbReference>
<keyword evidence="4" id="KW-0496">Mitochondrion</keyword>
<dbReference type="GO" id="GO:0005739">
    <property type="term" value="C:mitochondrion"/>
    <property type="evidence" value="ECO:0007669"/>
    <property type="project" value="UniProtKB-SubCell"/>
</dbReference>
<dbReference type="GO" id="GO:0033615">
    <property type="term" value="P:mitochondrial proton-transporting ATP synthase complex assembly"/>
    <property type="evidence" value="ECO:0007669"/>
    <property type="project" value="TreeGrafter"/>
</dbReference>
<keyword evidence="6" id="KW-1185">Reference proteome</keyword>
<reference evidence="6" key="1">
    <citation type="submission" date="2017-04" db="EMBL/GenBank/DDBJ databases">
        <title>Plasmodium gonderi genome.</title>
        <authorList>
            <person name="Arisue N."/>
            <person name="Honma H."/>
            <person name="Kawai S."/>
            <person name="Tougan T."/>
            <person name="Tanabe K."/>
            <person name="Horii T."/>
        </authorList>
    </citation>
    <scope>NUCLEOTIDE SEQUENCE [LARGE SCALE GENOMIC DNA]</scope>
    <source>
        <strain evidence="6">ATCC 30045</strain>
    </source>
</reference>
<dbReference type="Proteomes" id="UP000195521">
    <property type="component" value="Unassembled WGS sequence"/>
</dbReference>
<dbReference type="OMA" id="RCEIKDE"/>
<accession>A0A1Y1JK49</accession>
<name>A0A1Y1JK49_PLAGO</name>
<dbReference type="Pfam" id="PF06644">
    <property type="entry name" value="ATP11"/>
    <property type="match status" value="1"/>
</dbReference>
<dbReference type="InterPro" id="IPR010591">
    <property type="entry name" value="ATP11"/>
</dbReference>
<comment type="caution">
    <text evidence="5">The sequence shown here is derived from an EMBL/GenBank/DDBJ whole genome shotgun (WGS) entry which is preliminary data.</text>
</comment>
<evidence type="ECO:0000256" key="1">
    <source>
        <dbReference type="ARBA" id="ARBA00004173"/>
    </source>
</evidence>
<dbReference type="EMBL" id="BDQF01000014">
    <property type="protein sequence ID" value="GAW82831.1"/>
    <property type="molecule type" value="Genomic_DNA"/>
</dbReference>
<evidence type="ECO:0000256" key="2">
    <source>
        <dbReference type="ARBA" id="ARBA00009116"/>
    </source>
</evidence>
<evidence type="ECO:0000313" key="6">
    <source>
        <dbReference type="Proteomes" id="UP000195521"/>
    </source>
</evidence>
<dbReference type="AlphaFoldDB" id="A0A1Y1JK49"/>
<gene>
    <name evidence="5" type="ORF">PGO_131030</name>
</gene>
<proteinExistence type="inferred from homology"/>
<evidence type="ECO:0000256" key="3">
    <source>
        <dbReference type="ARBA" id="ARBA00022946"/>
    </source>
</evidence>
<sequence>MHIYSVRKRFYFSLPTSRELKNIVKLQLLERQDKEKIINIWKERYKNDKYVVTDYITINKYELIKNNCKNNSHFIIPHMNQNGYINFYCQFIDDKLVFVTALGDYNKFRSNSMPYVTLNFFDELKNKEIILTKLNILNSTITKNQAIKFYNYILSFYSDFNYFQYVNKFNNDSRNFHYESFFNKFKHMF</sequence>
<comment type="similarity">
    <text evidence="2">Belongs to the ATP11 family.</text>
</comment>